<dbReference type="AlphaFoldDB" id="A0A2N6CXD7"/>
<dbReference type="EMBL" id="PKUN01000009">
    <property type="protein sequence ID" value="PLX61955.1"/>
    <property type="molecule type" value="Genomic_DNA"/>
</dbReference>
<dbReference type="InterPro" id="IPR011051">
    <property type="entry name" value="RmlC_Cupin_sf"/>
</dbReference>
<accession>A0A2N6CXD7</accession>
<keyword evidence="1 3" id="KW-0328">Glycosyltransferase</keyword>
<dbReference type="PANTHER" id="PTHR36540">
    <property type="entry name" value="PYRIMIDINE/PURINE NUCLEOSIDE PHOSPHORYLASE"/>
    <property type="match status" value="1"/>
</dbReference>
<evidence type="ECO:0000313" key="5">
    <source>
        <dbReference type="Proteomes" id="UP000235015"/>
    </source>
</evidence>
<dbReference type="InterPro" id="IPR009664">
    <property type="entry name" value="Ppnp"/>
</dbReference>
<dbReference type="GO" id="GO:0004731">
    <property type="term" value="F:purine-nucleoside phosphorylase activity"/>
    <property type="evidence" value="ECO:0007669"/>
    <property type="project" value="UniProtKB-UniRule"/>
</dbReference>
<comment type="catalytic activity">
    <reaction evidence="3">
        <text>thymidine + phosphate = 2-deoxy-alpha-D-ribose 1-phosphate + thymine</text>
        <dbReference type="Rhea" id="RHEA:16037"/>
        <dbReference type="ChEBI" id="CHEBI:17748"/>
        <dbReference type="ChEBI" id="CHEBI:17821"/>
        <dbReference type="ChEBI" id="CHEBI:43474"/>
        <dbReference type="ChEBI" id="CHEBI:57259"/>
        <dbReference type="EC" id="2.4.2.2"/>
    </reaction>
</comment>
<dbReference type="EC" id="2.4.2.1" evidence="3"/>
<proteinExistence type="inferred from homology"/>
<dbReference type="GO" id="GO:0005829">
    <property type="term" value="C:cytosol"/>
    <property type="evidence" value="ECO:0007669"/>
    <property type="project" value="TreeGrafter"/>
</dbReference>
<dbReference type="GO" id="GO:0047975">
    <property type="term" value="F:guanosine phosphorylase activity"/>
    <property type="evidence" value="ECO:0007669"/>
    <property type="project" value="RHEA"/>
</dbReference>
<comment type="function">
    <text evidence="3">Catalyzes the phosphorolysis of diverse nucleosides, yielding D-ribose 1-phosphate and the respective free bases. Can use uridine, adenosine, guanosine, cytidine, thymidine, inosine and xanthosine as substrates. Also catalyzes the reverse reactions.</text>
</comment>
<dbReference type="Pfam" id="PF06865">
    <property type="entry name" value="Ppnp"/>
    <property type="match status" value="1"/>
</dbReference>
<dbReference type="GO" id="GO:0009032">
    <property type="term" value="F:thymidine phosphorylase activity"/>
    <property type="evidence" value="ECO:0007669"/>
    <property type="project" value="RHEA"/>
</dbReference>
<evidence type="ECO:0000256" key="2">
    <source>
        <dbReference type="ARBA" id="ARBA00022679"/>
    </source>
</evidence>
<dbReference type="RefSeq" id="WP_029133404.1">
    <property type="nucleotide sequence ID" value="NZ_CAXXYC010000001.1"/>
</dbReference>
<dbReference type="InterPro" id="IPR014710">
    <property type="entry name" value="RmlC-like_jellyroll"/>
</dbReference>
<name>A0A2N6CXD7_9GAMM</name>
<evidence type="ECO:0000256" key="3">
    <source>
        <dbReference type="HAMAP-Rule" id="MF_01537"/>
    </source>
</evidence>
<dbReference type="Proteomes" id="UP000235015">
    <property type="component" value="Unassembled WGS sequence"/>
</dbReference>
<comment type="catalytic activity">
    <reaction evidence="3">
        <text>uridine + phosphate = alpha-D-ribose 1-phosphate + uracil</text>
        <dbReference type="Rhea" id="RHEA:24388"/>
        <dbReference type="ChEBI" id="CHEBI:16704"/>
        <dbReference type="ChEBI" id="CHEBI:17568"/>
        <dbReference type="ChEBI" id="CHEBI:43474"/>
        <dbReference type="ChEBI" id="CHEBI:57720"/>
        <dbReference type="EC" id="2.4.2.2"/>
    </reaction>
</comment>
<organism evidence="4 5">
    <name type="scientific">Sedimenticola selenatireducens</name>
    <dbReference type="NCBI Taxonomy" id="191960"/>
    <lineage>
        <taxon>Bacteria</taxon>
        <taxon>Pseudomonadati</taxon>
        <taxon>Pseudomonadota</taxon>
        <taxon>Gammaproteobacteria</taxon>
        <taxon>Chromatiales</taxon>
        <taxon>Sedimenticolaceae</taxon>
        <taxon>Sedimenticola</taxon>
    </lineage>
</organism>
<dbReference type="Gene3D" id="2.60.120.10">
    <property type="entry name" value="Jelly Rolls"/>
    <property type="match status" value="1"/>
</dbReference>
<dbReference type="PANTHER" id="PTHR36540:SF1">
    <property type="entry name" value="PYRIMIDINE_PURINE NUCLEOSIDE PHOSPHORYLASE"/>
    <property type="match status" value="1"/>
</dbReference>
<dbReference type="SUPFAM" id="SSF51182">
    <property type="entry name" value="RmlC-like cupins"/>
    <property type="match status" value="1"/>
</dbReference>
<dbReference type="FunFam" id="2.60.120.10:FF:000016">
    <property type="entry name" value="Pyrimidine/purine nucleoside phosphorylase"/>
    <property type="match status" value="1"/>
</dbReference>
<evidence type="ECO:0000256" key="1">
    <source>
        <dbReference type="ARBA" id="ARBA00022676"/>
    </source>
</evidence>
<comment type="catalytic activity">
    <reaction evidence="3">
        <text>inosine + phosphate = alpha-D-ribose 1-phosphate + hypoxanthine</text>
        <dbReference type="Rhea" id="RHEA:27646"/>
        <dbReference type="ChEBI" id="CHEBI:17368"/>
        <dbReference type="ChEBI" id="CHEBI:17596"/>
        <dbReference type="ChEBI" id="CHEBI:43474"/>
        <dbReference type="ChEBI" id="CHEBI:57720"/>
        <dbReference type="EC" id="2.4.2.1"/>
    </reaction>
</comment>
<dbReference type="STRING" id="1111735.GCA_000428045_04282"/>
<dbReference type="HAMAP" id="MF_01537">
    <property type="entry name" value="Nucleos_phosphorylase_PpnP"/>
    <property type="match status" value="1"/>
</dbReference>
<comment type="catalytic activity">
    <reaction evidence="3">
        <text>a purine D-ribonucleoside + phosphate = a purine nucleobase + alpha-D-ribose 1-phosphate</text>
        <dbReference type="Rhea" id="RHEA:19805"/>
        <dbReference type="ChEBI" id="CHEBI:26386"/>
        <dbReference type="ChEBI" id="CHEBI:43474"/>
        <dbReference type="ChEBI" id="CHEBI:57720"/>
        <dbReference type="ChEBI" id="CHEBI:142355"/>
        <dbReference type="EC" id="2.4.2.1"/>
    </reaction>
</comment>
<comment type="similarity">
    <text evidence="3">Belongs to the nucleoside phosphorylase PpnP family.</text>
</comment>
<protein>
    <recommendedName>
        <fullName evidence="3">Pyrimidine/purine nucleoside phosphorylase</fullName>
        <ecNumber evidence="3">2.4.2.1</ecNumber>
        <ecNumber evidence="3">2.4.2.2</ecNumber>
    </recommendedName>
    <alternativeName>
        <fullName evidence="3">Adenosine phosphorylase</fullName>
    </alternativeName>
    <alternativeName>
        <fullName evidence="3">Cytidine phosphorylase</fullName>
    </alternativeName>
    <alternativeName>
        <fullName evidence="3">Guanosine phosphorylase</fullName>
    </alternativeName>
    <alternativeName>
        <fullName evidence="3">Inosine phosphorylase</fullName>
    </alternativeName>
    <alternativeName>
        <fullName evidence="3">Thymidine phosphorylase</fullName>
    </alternativeName>
    <alternativeName>
        <fullName evidence="3">Uridine phosphorylase</fullName>
    </alternativeName>
    <alternativeName>
        <fullName evidence="3">Xanthosine phosphorylase</fullName>
    </alternativeName>
</protein>
<comment type="catalytic activity">
    <reaction evidence="3">
        <text>adenosine + phosphate = alpha-D-ribose 1-phosphate + adenine</text>
        <dbReference type="Rhea" id="RHEA:27642"/>
        <dbReference type="ChEBI" id="CHEBI:16335"/>
        <dbReference type="ChEBI" id="CHEBI:16708"/>
        <dbReference type="ChEBI" id="CHEBI:43474"/>
        <dbReference type="ChEBI" id="CHEBI:57720"/>
        <dbReference type="EC" id="2.4.2.1"/>
    </reaction>
</comment>
<sequence length="93" mass="10119">MFKINQYFDGNVASIAFQTATLPATVGVMAVGEYEFGTSQKETMTVVSGCLTVKLPGAADWQDYRSGEQFVVEAGAKFQLKVAVETAYLCTYE</sequence>
<comment type="catalytic activity">
    <reaction evidence="3">
        <text>cytidine + phosphate = cytosine + alpha-D-ribose 1-phosphate</text>
        <dbReference type="Rhea" id="RHEA:52540"/>
        <dbReference type="ChEBI" id="CHEBI:16040"/>
        <dbReference type="ChEBI" id="CHEBI:17562"/>
        <dbReference type="ChEBI" id="CHEBI:43474"/>
        <dbReference type="ChEBI" id="CHEBI:57720"/>
        <dbReference type="EC" id="2.4.2.2"/>
    </reaction>
</comment>
<comment type="catalytic activity">
    <reaction evidence="3">
        <text>xanthosine + phosphate = alpha-D-ribose 1-phosphate + xanthine</text>
        <dbReference type="Rhea" id="RHEA:27638"/>
        <dbReference type="ChEBI" id="CHEBI:17712"/>
        <dbReference type="ChEBI" id="CHEBI:18107"/>
        <dbReference type="ChEBI" id="CHEBI:43474"/>
        <dbReference type="ChEBI" id="CHEBI:57720"/>
        <dbReference type="EC" id="2.4.2.1"/>
    </reaction>
</comment>
<dbReference type="CDD" id="cd20296">
    <property type="entry name" value="cupin_PpnP-like"/>
    <property type="match status" value="1"/>
</dbReference>
<comment type="caution">
    <text evidence="4">The sequence shown here is derived from an EMBL/GenBank/DDBJ whole genome shotgun (WGS) entry which is preliminary data.</text>
</comment>
<keyword evidence="2 3" id="KW-0808">Transferase</keyword>
<gene>
    <name evidence="3" type="primary">ppnP</name>
    <name evidence="4" type="ORF">C0630_08045</name>
</gene>
<evidence type="ECO:0000313" key="4">
    <source>
        <dbReference type="EMBL" id="PLX61955.1"/>
    </source>
</evidence>
<comment type="catalytic activity">
    <reaction evidence="3">
        <text>guanosine + phosphate = alpha-D-ribose 1-phosphate + guanine</text>
        <dbReference type="Rhea" id="RHEA:13233"/>
        <dbReference type="ChEBI" id="CHEBI:16235"/>
        <dbReference type="ChEBI" id="CHEBI:16750"/>
        <dbReference type="ChEBI" id="CHEBI:43474"/>
        <dbReference type="ChEBI" id="CHEBI:57720"/>
        <dbReference type="EC" id="2.4.2.1"/>
    </reaction>
</comment>
<dbReference type="GO" id="GO:0004850">
    <property type="term" value="F:uridine phosphorylase activity"/>
    <property type="evidence" value="ECO:0007669"/>
    <property type="project" value="RHEA"/>
</dbReference>
<dbReference type="EC" id="2.4.2.2" evidence="3"/>
<reference evidence="4 5" key="1">
    <citation type="submission" date="2017-11" db="EMBL/GenBank/DDBJ databases">
        <title>Genome-resolved metagenomics identifies genetic mobility, metabolic interactions, and unexpected diversity in perchlorate-reducing communities.</title>
        <authorList>
            <person name="Barnum T.P."/>
            <person name="Figueroa I.A."/>
            <person name="Carlstrom C.I."/>
            <person name="Lucas L.N."/>
            <person name="Engelbrektson A.L."/>
            <person name="Coates J.D."/>
        </authorList>
    </citation>
    <scope>NUCLEOTIDE SEQUENCE [LARGE SCALE GENOMIC DNA]</scope>
    <source>
        <strain evidence="4">BM301</strain>
    </source>
</reference>